<evidence type="ECO:0000256" key="2">
    <source>
        <dbReference type="SAM" id="Phobius"/>
    </source>
</evidence>
<feature type="compositionally biased region" description="Polar residues" evidence="1">
    <location>
        <begin position="8"/>
        <end position="20"/>
    </location>
</feature>
<keyword evidence="2" id="KW-1133">Transmembrane helix</keyword>
<feature type="transmembrane region" description="Helical" evidence="2">
    <location>
        <begin position="369"/>
        <end position="389"/>
    </location>
</feature>
<evidence type="ECO:0000313" key="4">
    <source>
        <dbReference type="Proteomes" id="UP000663836"/>
    </source>
</evidence>
<feature type="transmembrane region" description="Helical" evidence="2">
    <location>
        <begin position="182"/>
        <end position="200"/>
    </location>
</feature>
<reference evidence="3" key="1">
    <citation type="submission" date="2021-02" db="EMBL/GenBank/DDBJ databases">
        <authorList>
            <person name="Nowell W R."/>
        </authorList>
    </citation>
    <scope>NUCLEOTIDE SEQUENCE</scope>
</reference>
<feature type="transmembrane region" description="Helical" evidence="2">
    <location>
        <begin position="343"/>
        <end position="363"/>
    </location>
</feature>
<dbReference type="Gene3D" id="1.20.1250.20">
    <property type="entry name" value="MFS general substrate transporter like domains"/>
    <property type="match status" value="2"/>
</dbReference>
<keyword evidence="2" id="KW-0812">Transmembrane</keyword>
<dbReference type="PANTHER" id="PTHR23534">
    <property type="entry name" value="MFS PERMEASE"/>
    <property type="match status" value="1"/>
</dbReference>
<dbReference type="Proteomes" id="UP000663836">
    <property type="component" value="Unassembled WGS sequence"/>
</dbReference>
<dbReference type="EMBL" id="CAJOBD010001069">
    <property type="protein sequence ID" value="CAF3756196.1"/>
    <property type="molecule type" value="Genomic_DNA"/>
</dbReference>
<protein>
    <recommendedName>
        <fullName evidence="5">MFS general substrate transporter</fullName>
    </recommendedName>
</protein>
<feature type="transmembrane region" description="Helical" evidence="2">
    <location>
        <begin position="206"/>
        <end position="226"/>
    </location>
</feature>
<dbReference type="PANTHER" id="PTHR23534:SF1">
    <property type="entry name" value="MAJOR FACILITATOR SUPERFAMILY PROTEIN"/>
    <property type="match status" value="1"/>
</dbReference>
<dbReference type="AlphaFoldDB" id="A0A818YN42"/>
<accession>A0A818YN42</accession>
<feature type="transmembrane region" description="Helical" evidence="2">
    <location>
        <begin position="273"/>
        <end position="294"/>
    </location>
</feature>
<gene>
    <name evidence="3" type="ORF">JBS370_LOCUS12852</name>
</gene>
<feature type="region of interest" description="Disordered" evidence="1">
    <location>
        <begin position="1"/>
        <end position="20"/>
    </location>
</feature>
<dbReference type="InterPro" id="IPR036259">
    <property type="entry name" value="MFS_trans_sf"/>
</dbReference>
<evidence type="ECO:0000313" key="3">
    <source>
        <dbReference type="EMBL" id="CAF3756196.1"/>
    </source>
</evidence>
<keyword evidence="2" id="KW-0472">Membrane</keyword>
<proteinExistence type="predicted"/>
<sequence>MDIESCHRTTSGSGTQNEVPIMVSTNDNILSQDTITLRHGKTEDLKDTNTTEQRMIEYSPAILNLNALTRLDISGHDESVGIAQQQNRTVIQPPSFWSLNGLRVRWADPLFRKMLRNVFLLACSWSLGQAINYIQISTTTLAATRFTNKHLATIPIGLMLLVGTILSIFLPRAIARFGYRRPFYLGTLMAFIGSGLSIVATWYELYWLLIVSTGFVGGQVPCTLYYRLVALQFSTQEFAPKAIAMVIAGGCFSSILGSSSMTVNGNSNLGGRSIFVIAGQRTFLIATFVGFVSWSSMSIQMSSAPLAMTVVGYSFRQITTAIECHLLGMFVPSFFSGNLCNWFGSRLLMLAGLIAQLIGALIFQHSLTIISFNIGLILVGIGWNFGYVASSTLLMKSHKPEEKTKIHSLYEAITMLTETKWRERKREDLEYIQEE</sequence>
<dbReference type="SUPFAM" id="SSF103473">
    <property type="entry name" value="MFS general substrate transporter"/>
    <property type="match status" value="1"/>
</dbReference>
<feature type="transmembrane region" description="Helical" evidence="2">
    <location>
        <begin position="118"/>
        <end position="136"/>
    </location>
</feature>
<organism evidence="3 4">
    <name type="scientific">Rotaria sordida</name>
    <dbReference type="NCBI Taxonomy" id="392033"/>
    <lineage>
        <taxon>Eukaryota</taxon>
        <taxon>Metazoa</taxon>
        <taxon>Spiralia</taxon>
        <taxon>Gnathifera</taxon>
        <taxon>Rotifera</taxon>
        <taxon>Eurotatoria</taxon>
        <taxon>Bdelloidea</taxon>
        <taxon>Philodinida</taxon>
        <taxon>Philodinidae</taxon>
        <taxon>Rotaria</taxon>
    </lineage>
</organism>
<feature type="transmembrane region" description="Helical" evidence="2">
    <location>
        <begin position="238"/>
        <end position="261"/>
    </location>
</feature>
<feature type="transmembrane region" description="Helical" evidence="2">
    <location>
        <begin position="151"/>
        <end position="170"/>
    </location>
</feature>
<name>A0A818YN42_9BILA</name>
<evidence type="ECO:0008006" key="5">
    <source>
        <dbReference type="Google" id="ProtNLM"/>
    </source>
</evidence>
<comment type="caution">
    <text evidence="3">The sequence shown here is derived from an EMBL/GenBank/DDBJ whole genome shotgun (WGS) entry which is preliminary data.</text>
</comment>
<evidence type="ECO:0000256" key="1">
    <source>
        <dbReference type="SAM" id="MobiDB-lite"/>
    </source>
</evidence>